<dbReference type="EMBL" id="BGPR01000796">
    <property type="protein sequence ID" value="GBM35888.1"/>
    <property type="molecule type" value="Genomic_DNA"/>
</dbReference>
<sequence length="138" mass="15376">MDWLIRYSMVDDGSDPTSSNINFRSRTHNKGEVWNLLKLCGSNDADVYPPWAISSHKHRITRKPGVPVRLPNGFDWISHMILRSEIDVYPLSGHTWGSLDRATASCSLNYSSSCPVCGLGSPPFPRQRSLLTAPSTCD</sequence>
<name>A0A4Y2F5N7_ARAVE</name>
<gene>
    <name evidence="1" type="ORF">AVEN_125874_1</name>
</gene>
<evidence type="ECO:0000313" key="1">
    <source>
        <dbReference type="EMBL" id="GBM35888.1"/>
    </source>
</evidence>
<proteinExistence type="predicted"/>
<reference evidence="1 2" key="1">
    <citation type="journal article" date="2019" name="Sci. Rep.">
        <title>Orb-weaving spider Araneus ventricosus genome elucidates the spidroin gene catalogue.</title>
        <authorList>
            <person name="Kono N."/>
            <person name="Nakamura H."/>
            <person name="Ohtoshi R."/>
            <person name="Moran D.A.P."/>
            <person name="Shinohara A."/>
            <person name="Yoshida Y."/>
            <person name="Fujiwara M."/>
            <person name="Mori M."/>
            <person name="Tomita M."/>
            <person name="Arakawa K."/>
        </authorList>
    </citation>
    <scope>NUCLEOTIDE SEQUENCE [LARGE SCALE GENOMIC DNA]</scope>
</reference>
<evidence type="ECO:0000313" key="2">
    <source>
        <dbReference type="Proteomes" id="UP000499080"/>
    </source>
</evidence>
<dbReference type="AlphaFoldDB" id="A0A4Y2F5N7"/>
<protein>
    <submittedName>
        <fullName evidence="1">Uncharacterized protein</fullName>
    </submittedName>
</protein>
<comment type="caution">
    <text evidence="1">The sequence shown here is derived from an EMBL/GenBank/DDBJ whole genome shotgun (WGS) entry which is preliminary data.</text>
</comment>
<dbReference type="Proteomes" id="UP000499080">
    <property type="component" value="Unassembled WGS sequence"/>
</dbReference>
<organism evidence="1 2">
    <name type="scientific">Araneus ventricosus</name>
    <name type="common">Orbweaver spider</name>
    <name type="synonym">Epeira ventricosa</name>
    <dbReference type="NCBI Taxonomy" id="182803"/>
    <lineage>
        <taxon>Eukaryota</taxon>
        <taxon>Metazoa</taxon>
        <taxon>Ecdysozoa</taxon>
        <taxon>Arthropoda</taxon>
        <taxon>Chelicerata</taxon>
        <taxon>Arachnida</taxon>
        <taxon>Araneae</taxon>
        <taxon>Araneomorphae</taxon>
        <taxon>Entelegynae</taxon>
        <taxon>Araneoidea</taxon>
        <taxon>Araneidae</taxon>
        <taxon>Araneus</taxon>
    </lineage>
</organism>
<accession>A0A4Y2F5N7</accession>
<keyword evidence="2" id="KW-1185">Reference proteome</keyword>